<protein>
    <submittedName>
        <fullName evidence="1">Uncharacterized protein</fullName>
    </submittedName>
</protein>
<name>A0A927ZLD3_9CLOT</name>
<dbReference type="EMBL" id="SVCM01000072">
    <property type="protein sequence ID" value="MBE6059756.1"/>
    <property type="molecule type" value="Genomic_DNA"/>
</dbReference>
<sequence>MEMCIEKNIVSGKLPYDNFSVPITLVKAAKKLGWKESLVKYYVASLKKKKMLSRNGTSHNGTWVVSKD</sequence>
<evidence type="ECO:0000313" key="2">
    <source>
        <dbReference type="Proteomes" id="UP000768462"/>
    </source>
</evidence>
<reference evidence="1" key="1">
    <citation type="submission" date="2019-04" db="EMBL/GenBank/DDBJ databases">
        <title>Evolution of Biomass-Degrading Anaerobic Consortia Revealed by Metagenomics.</title>
        <authorList>
            <person name="Peng X."/>
        </authorList>
    </citation>
    <scope>NUCLEOTIDE SEQUENCE</scope>
    <source>
        <strain evidence="1">SIG254</strain>
    </source>
</reference>
<comment type="caution">
    <text evidence="1">The sequence shown here is derived from an EMBL/GenBank/DDBJ whole genome shotgun (WGS) entry which is preliminary data.</text>
</comment>
<organism evidence="1 2">
    <name type="scientific">Clostridium sulfidigenes</name>
    <dbReference type="NCBI Taxonomy" id="318464"/>
    <lineage>
        <taxon>Bacteria</taxon>
        <taxon>Bacillati</taxon>
        <taxon>Bacillota</taxon>
        <taxon>Clostridia</taxon>
        <taxon>Eubacteriales</taxon>
        <taxon>Clostridiaceae</taxon>
        <taxon>Clostridium</taxon>
    </lineage>
</organism>
<proteinExistence type="predicted"/>
<gene>
    <name evidence="1" type="ORF">E7215_06240</name>
</gene>
<evidence type="ECO:0000313" key="1">
    <source>
        <dbReference type="EMBL" id="MBE6059756.1"/>
    </source>
</evidence>
<accession>A0A927ZLD3</accession>
<dbReference type="AlphaFoldDB" id="A0A927ZLD3"/>
<dbReference type="Proteomes" id="UP000768462">
    <property type="component" value="Unassembled WGS sequence"/>
</dbReference>